<protein>
    <submittedName>
        <fullName evidence="4 5">Uncharacterized protein LOC115209269 isoform X1</fullName>
    </submittedName>
</protein>
<feature type="domain" description="Protein kinase" evidence="2">
    <location>
        <begin position="194"/>
        <end position="481"/>
    </location>
</feature>
<dbReference type="Gene3D" id="3.30.200.20">
    <property type="entry name" value="Phosphorylase Kinase, domain 1"/>
    <property type="match status" value="1"/>
</dbReference>
<evidence type="ECO:0000313" key="4">
    <source>
        <dbReference type="RefSeq" id="XP_029633431.1"/>
    </source>
</evidence>
<evidence type="ECO:0000259" key="2">
    <source>
        <dbReference type="PROSITE" id="PS50011"/>
    </source>
</evidence>
<sequence length="481" mass="55717">MHAVKDSLLSAQDMPIQKRKHRKNYAETRQRMRWTKEMNLEIVHCYFKAIINSSTSYRQSMHRYWKQLYPDTTFTEQRIADQKKQIFCHANNTNTLGKRGHWLTNLEIEAIKSQIINKDGKFQVEYYPCNKLKGSTTHCGKIASPKTNEAEVIESCLSIYNLIKTKEAPDGVLLDPTKISKSLAGTYKEGKDYDVMDEILGKGLNGQIAVVRDRVSKTDHALKTVMLALFNPNEIRAWVSLEGCSQFPNLYMFNKIDGKIELHHEILKKAVTLADVINDRMGKLREYPSLLHHFSLYVLHGLLEASSTMHSKKWLHDDIHEENVMLQPQQDPSDSPLRLRMIDFGRVKNLKEDRVVNDIQGIIRIFTSVYLTEKFNDVYDLQKNWETKLDKHSDDFNLSYDHKQELLALVKLALDVTLTKEEEDLKRIVSKKLKDSREEAPEILEDIAKLIFPENFPDENMDVTDGPCVQEINYDIFAVGK</sequence>
<dbReference type="GO" id="GO:0005524">
    <property type="term" value="F:ATP binding"/>
    <property type="evidence" value="ECO:0007669"/>
    <property type="project" value="InterPro"/>
</dbReference>
<dbReference type="Pfam" id="PF00069">
    <property type="entry name" value="Pkinase"/>
    <property type="match status" value="1"/>
</dbReference>
<dbReference type="SUPFAM" id="SSF56112">
    <property type="entry name" value="Protein kinase-like (PK-like)"/>
    <property type="match status" value="1"/>
</dbReference>
<dbReference type="RefSeq" id="XP_036356904.1">
    <property type="nucleotide sequence ID" value="XM_036501011.1"/>
</dbReference>
<evidence type="ECO:0000313" key="3">
    <source>
        <dbReference type="Proteomes" id="UP000515154"/>
    </source>
</evidence>
<dbReference type="GO" id="GO:0004672">
    <property type="term" value="F:protein kinase activity"/>
    <property type="evidence" value="ECO:0007669"/>
    <property type="project" value="InterPro"/>
</dbReference>
<proteinExistence type="predicted"/>
<feature type="region of interest" description="Disordered" evidence="1">
    <location>
        <begin position="1"/>
        <end position="24"/>
    </location>
</feature>
<dbReference type="InterPro" id="IPR011009">
    <property type="entry name" value="Kinase-like_dom_sf"/>
</dbReference>
<dbReference type="Proteomes" id="UP000515154">
    <property type="component" value="Linkage group LG3"/>
</dbReference>
<dbReference type="PROSITE" id="PS50011">
    <property type="entry name" value="PROTEIN_KINASE_DOM"/>
    <property type="match status" value="1"/>
</dbReference>
<gene>
    <name evidence="4 5" type="primary">LOC115209269</name>
</gene>
<dbReference type="KEGG" id="osn:115209269"/>
<reference evidence="4 5" key="1">
    <citation type="submission" date="2025-08" db="UniProtKB">
        <authorList>
            <consortium name="RefSeq"/>
        </authorList>
    </citation>
    <scope>IDENTIFICATION</scope>
</reference>
<evidence type="ECO:0000256" key="1">
    <source>
        <dbReference type="SAM" id="MobiDB-lite"/>
    </source>
</evidence>
<dbReference type="RefSeq" id="XP_029633431.1">
    <property type="nucleotide sequence ID" value="XM_029777571.2"/>
</dbReference>
<organism evidence="3 4">
    <name type="scientific">Octopus sinensis</name>
    <name type="common">East Asian common octopus</name>
    <dbReference type="NCBI Taxonomy" id="2607531"/>
    <lineage>
        <taxon>Eukaryota</taxon>
        <taxon>Metazoa</taxon>
        <taxon>Spiralia</taxon>
        <taxon>Lophotrochozoa</taxon>
        <taxon>Mollusca</taxon>
        <taxon>Cephalopoda</taxon>
        <taxon>Coleoidea</taxon>
        <taxon>Octopodiformes</taxon>
        <taxon>Octopoda</taxon>
        <taxon>Incirrata</taxon>
        <taxon>Octopodidae</taxon>
        <taxon>Octopus</taxon>
    </lineage>
</organism>
<keyword evidence="3" id="KW-1185">Reference proteome</keyword>
<dbReference type="InterPro" id="IPR000719">
    <property type="entry name" value="Prot_kinase_dom"/>
</dbReference>
<evidence type="ECO:0000313" key="5">
    <source>
        <dbReference type="RefSeq" id="XP_036356904.1"/>
    </source>
</evidence>
<dbReference type="AlphaFoldDB" id="A0A6P7S5L5"/>
<accession>A0A6P7S5L5</accession>
<name>A0A6P7S5L5_9MOLL</name>
<dbReference type="Gene3D" id="1.10.510.10">
    <property type="entry name" value="Transferase(Phosphotransferase) domain 1"/>
    <property type="match status" value="1"/>
</dbReference>